<comment type="caution">
    <text evidence="5">The sequence shown here is derived from an EMBL/GenBank/DDBJ whole genome shotgun (WGS) entry which is preliminary data.</text>
</comment>
<dbReference type="Proteomes" id="UP000216454">
    <property type="component" value="Unassembled WGS sequence"/>
</dbReference>
<dbReference type="InterPro" id="IPR036390">
    <property type="entry name" value="WH_DNA-bd_sf"/>
</dbReference>
<feature type="domain" description="HTH gntR-type" evidence="4">
    <location>
        <begin position="50"/>
        <end position="120"/>
    </location>
</feature>
<keyword evidence="1" id="KW-0805">Transcription regulation</keyword>
<dbReference type="InterPro" id="IPR000524">
    <property type="entry name" value="Tscrpt_reg_HTH_GntR"/>
</dbReference>
<dbReference type="Gene3D" id="3.40.1410.10">
    <property type="entry name" value="Chorismate lyase-like"/>
    <property type="match status" value="1"/>
</dbReference>
<name>A0A261EWU8_9BIFI</name>
<keyword evidence="6" id="KW-1185">Reference proteome</keyword>
<evidence type="ECO:0000313" key="5">
    <source>
        <dbReference type="EMBL" id="OZG51350.1"/>
    </source>
</evidence>
<proteinExistence type="predicted"/>
<dbReference type="SMART" id="SM00345">
    <property type="entry name" value="HTH_GNTR"/>
    <property type="match status" value="1"/>
</dbReference>
<organism evidence="5 6">
    <name type="scientific">Pseudoscardovia suis</name>
    <dbReference type="NCBI Taxonomy" id="987063"/>
    <lineage>
        <taxon>Bacteria</taxon>
        <taxon>Bacillati</taxon>
        <taxon>Actinomycetota</taxon>
        <taxon>Actinomycetes</taxon>
        <taxon>Bifidobacteriales</taxon>
        <taxon>Bifidobacteriaceae</taxon>
        <taxon>Pseudoscardovia</taxon>
    </lineage>
</organism>
<dbReference type="Pfam" id="PF07702">
    <property type="entry name" value="UTRA"/>
    <property type="match status" value="1"/>
</dbReference>
<keyword evidence="3" id="KW-0804">Transcription</keyword>
<dbReference type="InterPro" id="IPR028978">
    <property type="entry name" value="Chorismate_lyase_/UTRA_dom_sf"/>
</dbReference>
<dbReference type="InterPro" id="IPR011663">
    <property type="entry name" value="UTRA"/>
</dbReference>
<protein>
    <submittedName>
        <fullName evidence="5">GntR family transcriptional regulator</fullName>
    </submittedName>
</protein>
<dbReference type="PANTHER" id="PTHR44846">
    <property type="entry name" value="MANNOSYL-D-GLYCERATE TRANSPORT/METABOLISM SYSTEM REPRESSOR MNGR-RELATED"/>
    <property type="match status" value="1"/>
</dbReference>
<dbReference type="InterPro" id="IPR036388">
    <property type="entry name" value="WH-like_DNA-bd_sf"/>
</dbReference>
<dbReference type="GO" id="GO:0045892">
    <property type="term" value="P:negative regulation of DNA-templated transcription"/>
    <property type="evidence" value="ECO:0007669"/>
    <property type="project" value="TreeGrafter"/>
</dbReference>
<dbReference type="InterPro" id="IPR050679">
    <property type="entry name" value="Bact_HTH_transcr_reg"/>
</dbReference>
<sequence>MGDIHLNTTKKTPKNTAMATTTLMATAPATTLTAITPSKAPPKTPTATPAQERTEIIRRIRTIIRTDQLISGERIGTERALAERLGVTRAALRSALDTMERNHEIVRLIGRKGGIIVSDGKLIRNIDTIESLPAIARRQGFTLDTTVLNATLTVASPVTARHLGLVEGTPVYALSRLRKLSGTPLSLEQSALPARLFPNMLTIPNFGKSLYGTLRNQFSVEVSDAEENLDILEASEEHAMLLNVPTGSPLVRIRRDAYTSDGTPVEHAVDLFVASRIRFTLKATGYVRLSASA</sequence>
<dbReference type="SMART" id="SM00866">
    <property type="entry name" value="UTRA"/>
    <property type="match status" value="1"/>
</dbReference>
<dbReference type="GO" id="GO:0003677">
    <property type="term" value="F:DNA binding"/>
    <property type="evidence" value="ECO:0007669"/>
    <property type="project" value="UniProtKB-KW"/>
</dbReference>
<dbReference type="RefSeq" id="WP_094691326.1">
    <property type="nucleotide sequence ID" value="NZ_MWWQ01000008.1"/>
</dbReference>
<dbReference type="OrthoDB" id="7363114at2"/>
<evidence type="ECO:0000256" key="3">
    <source>
        <dbReference type="ARBA" id="ARBA00023163"/>
    </source>
</evidence>
<dbReference type="Gene3D" id="1.10.10.10">
    <property type="entry name" value="Winged helix-like DNA-binding domain superfamily/Winged helix DNA-binding domain"/>
    <property type="match status" value="1"/>
</dbReference>
<dbReference type="PROSITE" id="PS50949">
    <property type="entry name" value="HTH_GNTR"/>
    <property type="match status" value="1"/>
</dbReference>
<evidence type="ECO:0000256" key="2">
    <source>
        <dbReference type="ARBA" id="ARBA00023125"/>
    </source>
</evidence>
<evidence type="ECO:0000313" key="6">
    <source>
        <dbReference type="Proteomes" id="UP000216454"/>
    </source>
</evidence>
<evidence type="ECO:0000259" key="4">
    <source>
        <dbReference type="PROSITE" id="PS50949"/>
    </source>
</evidence>
<dbReference type="AlphaFoldDB" id="A0A261EWU8"/>
<dbReference type="EMBL" id="MWWQ01000008">
    <property type="protein sequence ID" value="OZG51350.1"/>
    <property type="molecule type" value="Genomic_DNA"/>
</dbReference>
<dbReference type="SUPFAM" id="SSF46785">
    <property type="entry name" value="Winged helix' DNA-binding domain"/>
    <property type="match status" value="1"/>
</dbReference>
<dbReference type="PANTHER" id="PTHR44846:SF1">
    <property type="entry name" value="MANNOSYL-D-GLYCERATE TRANSPORT_METABOLISM SYSTEM REPRESSOR MNGR-RELATED"/>
    <property type="match status" value="1"/>
</dbReference>
<evidence type="ECO:0000256" key="1">
    <source>
        <dbReference type="ARBA" id="ARBA00023015"/>
    </source>
</evidence>
<dbReference type="SUPFAM" id="SSF64288">
    <property type="entry name" value="Chorismate lyase-like"/>
    <property type="match status" value="1"/>
</dbReference>
<accession>A0A261EWU8</accession>
<dbReference type="GO" id="GO:0003700">
    <property type="term" value="F:DNA-binding transcription factor activity"/>
    <property type="evidence" value="ECO:0007669"/>
    <property type="project" value="InterPro"/>
</dbReference>
<gene>
    <name evidence="5" type="ORF">PSSU_0973</name>
</gene>
<keyword evidence="2" id="KW-0238">DNA-binding</keyword>
<dbReference type="Pfam" id="PF00392">
    <property type="entry name" value="GntR"/>
    <property type="match status" value="1"/>
</dbReference>
<reference evidence="5 6" key="1">
    <citation type="journal article" date="2017" name="BMC Genomics">
        <title>Comparative genomic and phylogenomic analyses of the Bifidobacteriaceae family.</title>
        <authorList>
            <person name="Lugli G.A."/>
            <person name="Milani C."/>
            <person name="Turroni F."/>
            <person name="Duranti S."/>
            <person name="Mancabelli L."/>
            <person name="Mangifesta M."/>
            <person name="Ferrario C."/>
            <person name="Modesto M."/>
            <person name="Mattarelli P."/>
            <person name="Jiri K."/>
            <person name="van Sinderen D."/>
            <person name="Ventura M."/>
        </authorList>
    </citation>
    <scope>NUCLEOTIDE SEQUENCE [LARGE SCALE GENOMIC DNA]</scope>
    <source>
        <strain evidence="5 6">DSM 24744</strain>
    </source>
</reference>